<protein>
    <submittedName>
        <fullName evidence="8">RNA polymerase sigma factor</fullName>
    </submittedName>
</protein>
<keyword evidence="5" id="KW-0804">Transcription</keyword>
<evidence type="ECO:0000259" key="7">
    <source>
        <dbReference type="Pfam" id="PF08281"/>
    </source>
</evidence>
<dbReference type="InterPro" id="IPR007627">
    <property type="entry name" value="RNA_pol_sigma70_r2"/>
</dbReference>
<evidence type="ECO:0000256" key="3">
    <source>
        <dbReference type="ARBA" id="ARBA00023082"/>
    </source>
</evidence>
<evidence type="ECO:0000256" key="4">
    <source>
        <dbReference type="ARBA" id="ARBA00023125"/>
    </source>
</evidence>
<name>A0ABP8PAV6_9ACTN</name>
<dbReference type="PANTHER" id="PTHR43133:SF8">
    <property type="entry name" value="RNA POLYMERASE SIGMA FACTOR HI_1459-RELATED"/>
    <property type="match status" value="1"/>
</dbReference>
<evidence type="ECO:0000256" key="2">
    <source>
        <dbReference type="ARBA" id="ARBA00023015"/>
    </source>
</evidence>
<evidence type="ECO:0000256" key="1">
    <source>
        <dbReference type="ARBA" id="ARBA00010641"/>
    </source>
</evidence>
<dbReference type="NCBIfam" id="TIGR02937">
    <property type="entry name" value="sigma70-ECF"/>
    <property type="match status" value="1"/>
</dbReference>
<comment type="caution">
    <text evidence="8">The sequence shown here is derived from an EMBL/GenBank/DDBJ whole genome shotgun (WGS) entry which is preliminary data.</text>
</comment>
<dbReference type="CDD" id="cd06171">
    <property type="entry name" value="Sigma70_r4"/>
    <property type="match status" value="1"/>
</dbReference>
<keyword evidence="9" id="KW-1185">Reference proteome</keyword>
<dbReference type="Gene3D" id="1.10.1740.10">
    <property type="match status" value="1"/>
</dbReference>
<evidence type="ECO:0000313" key="9">
    <source>
        <dbReference type="Proteomes" id="UP001500503"/>
    </source>
</evidence>
<keyword evidence="4" id="KW-0238">DNA-binding</keyword>
<dbReference type="InterPro" id="IPR014284">
    <property type="entry name" value="RNA_pol_sigma-70_dom"/>
</dbReference>
<evidence type="ECO:0000313" key="8">
    <source>
        <dbReference type="EMBL" id="GAA4484683.1"/>
    </source>
</evidence>
<dbReference type="Gene3D" id="1.10.10.10">
    <property type="entry name" value="Winged helix-like DNA-binding domain superfamily/Winged helix DNA-binding domain"/>
    <property type="match status" value="1"/>
</dbReference>
<reference evidence="9" key="1">
    <citation type="journal article" date="2019" name="Int. J. Syst. Evol. Microbiol.">
        <title>The Global Catalogue of Microorganisms (GCM) 10K type strain sequencing project: providing services to taxonomists for standard genome sequencing and annotation.</title>
        <authorList>
            <consortium name="The Broad Institute Genomics Platform"/>
            <consortium name="The Broad Institute Genome Sequencing Center for Infectious Disease"/>
            <person name="Wu L."/>
            <person name="Ma J."/>
        </authorList>
    </citation>
    <scope>NUCLEOTIDE SEQUENCE [LARGE SCALE GENOMIC DNA]</scope>
    <source>
        <strain evidence="9">JCM 17933</strain>
    </source>
</reference>
<dbReference type="InterPro" id="IPR013325">
    <property type="entry name" value="RNA_pol_sigma_r2"/>
</dbReference>
<dbReference type="EMBL" id="BAABHF010000009">
    <property type="protein sequence ID" value="GAA4484683.1"/>
    <property type="molecule type" value="Genomic_DNA"/>
</dbReference>
<accession>A0ABP8PAV6</accession>
<dbReference type="InterPro" id="IPR013324">
    <property type="entry name" value="RNA_pol_sigma_r3/r4-like"/>
</dbReference>
<dbReference type="SUPFAM" id="SSF88659">
    <property type="entry name" value="Sigma3 and sigma4 domains of RNA polymerase sigma factors"/>
    <property type="match status" value="1"/>
</dbReference>
<gene>
    <name evidence="8" type="ORF">GCM10023191_008160</name>
</gene>
<keyword evidence="3" id="KW-0731">Sigma factor</keyword>
<sequence length="193" mass="21335">MRAGPRTPPSAVGPDLPQDAGSHLPQAVFADLYDQHFHEIYRYIAGRLGRDVADDIAADTFVVALRKRNTFDASRGGVRPWLFGIATRLVAEHRRKETRRYRALGRLRPDEVTESHEGQVVDWVAAESLRPRLARAIAALSRGDRDVLLLGALGDLSHEEIAQALGIPYGTVGSRLSRARKKVRSALEEDSHG</sequence>
<evidence type="ECO:0000256" key="5">
    <source>
        <dbReference type="ARBA" id="ARBA00023163"/>
    </source>
</evidence>
<feature type="domain" description="RNA polymerase sigma factor 70 region 4 type 2" evidence="7">
    <location>
        <begin position="132"/>
        <end position="182"/>
    </location>
</feature>
<keyword evidence="2" id="KW-0805">Transcription regulation</keyword>
<dbReference type="RefSeq" id="WP_345457578.1">
    <property type="nucleotide sequence ID" value="NZ_BAABHF010000009.1"/>
</dbReference>
<dbReference type="Proteomes" id="UP001500503">
    <property type="component" value="Unassembled WGS sequence"/>
</dbReference>
<feature type="domain" description="RNA polymerase sigma-70 region 2" evidence="6">
    <location>
        <begin position="32"/>
        <end position="100"/>
    </location>
</feature>
<dbReference type="SUPFAM" id="SSF88946">
    <property type="entry name" value="Sigma2 domain of RNA polymerase sigma factors"/>
    <property type="match status" value="1"/>
</dbReference>
<organism evidence="8 9">
    <name type="scientific">Actinoallomurus oryzae</name>
    <dbReference type="NCBI Taxonomy" id="502180"/>
    <lineage>
        <taxon>Bacteria</taxon>
        <taxon>Bacillati</taxon>
        <taxon>Actinomycetota</taxon>
        <taxon>Actinomycetes</taxon>
        <taxon>Streptosporangiales</taxon>
        <taxon>Thermomonosporaceae</taxon>
        <taxon>Actinoallomurus</taxon>
    </lineage>
</organism>
<evidence type="ECO:0000259" key="6">
    <source>
        <dbReference type="Pfam" id="PF04542"/>
    </source>
</evidence>
<dbReference type="InterPro" id="IPR036388">
    <property type="entry name" value="WH-like_DNA-bd_sf"/>
</dbReference>
<dbReference type="InterPro" id="IPR013249">
    <property type="entry name" value="RNA_pol_sigma70_r4_t2"/>
</dbReference>
<dbReference type="Pfam" id="PF04542">
    <property type="entry name" value="Sigma70_r2"/>
    <property type="match status" value="1"/>
</dbReference>
<dbReference type="PANTHER" id="PTHR43133">
    <property type="entry name" value="RNA POLYMERASE ECF-TYPE SIGMA FACTO"/>
    <property type="match status" value="1"/>
</dbReference>
<comment type="similarity">
    <text evidence="1">Belongs to the sigma-70 factor family. ECF subfamily.</text>
</comment>
<proteinExistence type="inferred from homology"/>
<dbReference type="Pfam" id="PF08281">
    <property type="entry name" value="Sigma70_r4_2"/>
    <property type="match status" value="1"/>
</dbReference>
<dbReference type="InterPro" id="IPR039425">
    <property type="entry name" value="RNA_pol_sigma-70-like"/>
</dbReference>